<evidence type="ECO:0000259" key="4">
    <source>
        <dbReference type="PROSITE" id="PS50893"/>
    </source>
</evidence>
<evidence type="ECO:0000256" key="3">
    <source>
        <dbReference type="ARBA" id="ARBA00022840"/>
    </source>
</evidence>
<proteinExistence type="predicted"/>
<name>A0A0M3V227_9BACT</name>
<organism evidence="5 6">
    <name type="scientific">Campylobacter concisus</name>
    <dbReference type="NCBI Taxonomy" id="199"/>
    <lineage>
        <taxon>Bacteria</taxon>
        <taxon>Pseudomonadati</taxon>
        <taxon>Campylobacterota</taxon>
        <taxon>Epsilonproteobacteria</taxon>
        <taxon>Campylobacterales</taxon>
        <taxon>Campylobacteraceae</taxon>
        <taxon>Campylobacter</taxon>
    </lineage>
</organism>
<keyword evidence="3 5" id="KW-0067">ATP-binding</keyword>
<dbReference type="AlphaFoldDB" id="A0A0M3V227"/>
<dbReference type="SUPFAM" id="SSF52540">
    <property type="entry name" value="P-loop containing nucleoside triphosphate hydrolases"/>
    <property type="match status" value="1"/>
</dbReference>
<accession>A0A0M3V227</accession>
<keyword evidence="2" id="KW-0547">Nucleotide-binding</keyword>
<dbReference type="GeneID" id="28661950"/>
<gene>
    <name evidence="5" type="ORF">CCON33237_0283</name>
</gene>
<dbReference type="Pfam" id="PF00005">
    <property type="entry name" value="ABC_tran"/>
    <property type="match status" value="1"/>
</dbReference>
<dbReference type="PATRIC" id="fig|199.248.peg.299"/>
<dbReference type="EMBL" id="CP012541">
    <property type="protein sequence ID" value="ALF46992.1"/>
    <property type="molecule type" value="Genomic_DNA"/>
</dbReference>
<dbReference type="InterPro" id="IPR003593">
    <property type="entry name" value="AAA+_ATPase"/>
</dbReference>
<dbReference type="GO" id="GO:0005524">
    <property type="term" value="F:ATP binding"/>
    <property type="evidence" value="ECO:0007669"/>
    <property type="project" value="UniProtKB-KW"/>
</dbReference>
<dbReference type="InterPro" id="IPR050319">
    <property type="entry name" value="ABC_transp_ATP-bind"/>
</dbReference>
<protein>
    <submittedName>
        <fullName evidence="5">Dipeptide/oligopeptide/nickel ABC transporter, ATP-binding protein</fullName>
    </submittedName>
</protein>
<dbReference type="InterPro" id="IPR027417">
    <property type="entry name" value="P-loop_NTPase"/>
</dbReference>
<dbReference type="RefSeq" id="WP_054196082.1">
    <property type="nucleotide sequence ID" value="NZ_CABMKQ010000002.1"/>
</dbReference>
<dbReference type="Gene3D" id="3.40.50.300">
    <property type="entry name" value="P-loop containing nucleotide triphosphate hydrolases"/>
    <property type="match status" value="1"/>
</dbReference>
<sequence>MKIRLENVSKSLSFKEHFNARAEVLHLLEGISCELDDGENLAILGQSGSGKSTLANLISFSEPKSGGKIYINDEEITDKNELKKDIRYILQNQKQALNPALKVKTAIAHVRSYLKLSFSQNELKEFLANLNLKDEILEKYPSQLSGGEATRVGILLALLSKPKVLICDEITSGLDNETKQKIINLLLSLDEKISIIFITHDILSAMKIAQKVLIIESGKQVAWGKFDDLASQNVLKKYLDAAKFYDDKL</sequence>
<evidence type="ECO:0000256" key="1">
    <source>
        <dbReference type="ARBA" id="ARBA00022448"/>
    </source>
</evidence>
<evidence type="ECO:0000313" key="6">
    <source>
        <dbReference type="Proteomes" id="UP000066049"/>
    </source>
</evidence>
<dbReference type="InterPro" id="IPR017871">
    <property type="entry name" value="ABC_transporter-like_CS"/>
</dbReference>
<dbReference type="SMART" id="SM00382">
    <property type="entry name" value="AAA"/>
    <property type="match status" value="1"/>
</dbReference>
<dbReference type="PROSITE" id="PS00211">
    <property type="entry name" value="ABC_TRANSPORTER_1"/>
    <property type="match status" value="1"/>
</dbReference>
<dbReference type="GO" id="GO:0016887">
    <property type="term" value="F:ATP hydrolysis activity"/>
    <property type="evidence" value="ECO:0007669"/>
    <property type="project" value="InterPro"/>
</dbReference>
<evidence type="ECO:0000313" key="5">
    <source>
        <dbReference type="EMBL" id="ALF46992.1"/>
    </source>
</evidence>
<dbReference type="KEGG" id="ccoc:CCON33237_0283"/>
<dbReference type="Proteomes" id="UP000066049">
    <property type="component" value="Chromosome"/>
</dbReference>
<dbReference type="PANTHER" id="PTHR43776">
    <property type="entry name" value="TRANSPORT ATP-BINDING PROTEIN"/>
    <property type="match status" value="1"/>
</dbReference>
<evidence type="ECO:0000256" key="2">
    <source>
        <dbReference type="ARBA" id="ARBA00022741"/>
    </source>
</evidence>
<keyword evidence="1" id="KW-0813">Transport</keyword>
<dbReference type="InterPro" id="IPR003439">
    <property type="entry name" value="ABC_transporter-like_ATP-bd"/>
</dbReference>
<reference evidence="6" key="1">
    <citation type="submission" date="2015-08" db="EMBL/GenBank/DDBJ databases">
        <title>Comparative genomics of the Campylobacter concisus group.</title>
        <authorList>
            <person name="Miller W.G."/>
            <person name="Yee E."/>
            <person name="Chapman M.H."/>
            <person name="Huynh S."/>
            <person name="Bono J.L."/>
            <person name="On S.L.W."/>
            <person name="St Leger J."/>
            <person name="Foster G."/>
            <person name="Parker C.T."/>
        </authorList>
    </citation>
    <scope>NUCLEOTIDE SEQUENCE [LARGE SCALE GENOMIC DNA]</scope>
    <source>
        <strain evidence="6">ATCC 33237</strain>
    </source>
</reference>
<feature type="domain" description="ABC transporter" evidence="4">
    <location>
        <begin position="3"/>
        <end position="242"/>
    </location>
</feature>
<dbReference type="PROSITE" id="PS50893">
    <property type="entry name" value="ABC_TRANSPORTER_2"/>
    <property type="match status" value="1"/>
</dbReference>
<dbReference type="GO" id="GO:0055085">
    <property type="term" value="P:transmembrane transport"/>
    <property type="evidence" value="ECO:0007669"/>
    <property type="project" value="UniProtKB-ARBA"/>
</dbReference>